<comment type="caution">
    <text evidence="4">The sequence shown here is derived from an EMBL/GenBank/DDBJ whole genome shotgun (WGS) entry which is preliminary data.</text>
</comment>
<feature type="chain" id="PRO_5034503852" evidence="3">
    <location>
        <begin position="22"/>
        <end position="420"/>
    </location>
</feature>
<dbReference type="GeneID" id="59343340"/>
<organism evidence="4 5">
    <name type="scientific">Mycena indigotica</name>
    <dbReference type="NCBI Taxonomy" id="2126181"/>
    <lineage>
        <taxon>Eukaryota</taxon>
        <taxon>Fungi</taxon>
        <taxon>Dikarya</taxon>
        <taxon>Basidiomycota</taxon>
        <taxon>Agaricomycotina</taxon>
        <taxon>Agaricomycetes</taxon>
        <taxon>Agaricomycetidae</taxon>
        <taxon>Agaricales</taxon>
        <taxon>Marasmiineae</taxon>
        <taxon>Mycenaceae</taxon>
        <taxon>Mycena</taxon>
    </lineage>
</organism>
<evidence type="ECO:0000256" key="1">
    <source>
        <dbReference type="SAM" id="MobiDB-lite"/>
    </source>
</evidence>
<feature type="transmembrane region" description="Helical" evidence="2">
    <location>
        <begin position="169"/>
        <end position="193"/>
    </location>
</feature>
<sequence length="420" mass="43645">MAFSPGLFILLCFIIFPFAISAPSPASTSITLWQFGQPRLLNAPLGTLPLIPLGSEGGATTYLYQALVPATPTDDPRVIATSTVARTIIASASGWVEPFDNGNNIACHLINPTFGACVEGTASQTANMGTPTPEVLQVALDALPAAQSFLPNPSTSLPQSTQAAAGLPLPAIVGAVVGAVLLIAIVAGACFILSRRRRKQRSIEDGMAPRHFLAPPTAYPSAPKMSYSYTPYTPNAHRRGLTIDTSVSTLVSSTPSMSQKSNHLGDVGYQQRLDPPAPSVHASSAASVLTNPYPESALTNPYAESVLTNPHSPVPSMYPELSGALGPYGHLSPPGHWRAGVGGEESRVPAHPGVAGRAIASSSSVVVDNAPLPTSSSGSFARVMYDDNGEDRADDAPPPMYSGPSSSKIVVTGDVKTTRE</sequence>
<dbReference type="Proteomes" id="UP000636479">
    <property type="component" value="Unassembled WGS sequence"/>
</dbReference>
<feature type="region of interest" description="Disordered" evidence="1">
    <location>
        <begin position="376"/>
        <end position="420"/>
    </location>
</feature>
<dbReference type="RefSeq" id="XP_037223709.1">
    <property type="nucleotide sequence ID" value="XM_037360824.1"/>
</dbReference>
<keyword evidence="5" id="KW-1185">Reference proteome</keyword>
<evidence type="ECO:0000313" key="5">
    <source>
        <dbReference type="Proteomes" id="UP000636479"/>
    </source>
</evidence>
<gene>
    <name evidence="4" type="ORF">MIND_00399800</name>
</gene>
<reference evidence="4" key="1">
    <citation type="submission" date="2020-05" db="EMBL/GenBank/DDBJ databases">
        <title>Mycena genomes resolve the evolution of fungal bioluminescence.</title>
        <authorList>
            <person name="Tsai I.J."/>
        </authorList>
    </citation>
    <scope>NUCLEOTIDE SEQUENCE</scope>
    <source>
        <strain evidence="4">171206Taipei</strain>
    </source>
</reference>
<keyword evidence="2" id="KW-1133">Transmembrane helix</keyword>
<dbReference type="CDD" id="cd12087">
    <property type="entry name" value="TM_EGFR-like"/>
    <property type="match status" value="1"/>
</dbReference>
<proteinExistence type="predicted"/>
<dbReference type="OrthoDB" id="2913357at2759"/>
<evidence type="ECO:0000256" key="2">
    <source>
        <dbReference type="SAM" id="Phobius"/>
    </source>
</evidence>
<keyword evidence="3" id="KW-0732">Signal</keyword>
<evidence type="ECO:0000256" key="3">
    <source>
        <dbReference type="SAM" id="SignalP"/>
    </source>
</evidence>
<feature type="signal peptide" evidence="3">
    <location>
        <begin position="1"/>
        <end position="21"/>
    </location>
</feature>
<dbReference type="AlphaFoldDB" id="A0A8H6W928"/>
<accession>A0A8H6W928</accession>
<evidence type="ECO:0000313" key="4">
    <source>
        <dbReference type="EMBL" id="KAF7310259.1"/>
    </source>
</evidence>
<name>A0A8H6W928_9AGAR</name>
<protein>
    <submittedName>
        <fullName evidence="4">Uncharacterized protein</fullName>
    </submittedName>
</protein>
<keyword evidence="2" id="KW-0812">Transmembrane</keyword>
<keyword evidence="2" id="KW-0472">Membrane</keyword>
<dbReference type="EMBL" id="JACAZF010000003">
    <property type="protein sequence ID" value="KAF7310259.1"/>
    <property type="molecule type" value="Genomic_DNA"/>
</dbReference>